<name>A0A2D2D3C9_METT3</name>
<feature type="chain" id="PRO_5013857565" description="Lipoprotein" evidence="1">
    <location>
        <begin position="25"/>
        <end position="114"/>
    </location>
</feature>
<evidence type="ECO:0008006" key="4">
    <source>
        <dbReference type="Google" id="ProtNLM"/>
    </source>
</evidence>
<dbReference type="RefSeq" id="WP_003608255.1">
    <property type="nucleotide sequence ID" value="NZ_ADVE02000001.1"/>
</dbReference>
<keyword evidence="1" id="KW-0732">Signal</keyword>
<evidence type="ECO:0000256" key="1">
    <source>
        <dbReference type="SAM" id="SignalP"/>
    </source>
</evidence>
<proteinExistence type="predicted"/>
<dbReference type="EMBL" id="CP023737">
    <property type="protein sequence ID" value="ATQ69510.1"/>
    <property type="molecule type" value="Genomic_DNA"/>
</dbReference>
<reference evidence="3" key="1">
    <citation type="submission" date="2017-10" db="EMBL/GenBank/DDBJ databases">
        <title>Completed PacBio SMRT sequence of Methylosinus trichosporium OB3b reveals presence of a third large plasmid.</title>
        <authorList>
            <person name="Charles T.C."/>
            <person name="Lynch M.D.J."/>
            <person name="Heil J.R."/>
            <person name="Cheng J."/>
        </authorList>
    </citation>
    <scope>NUCLEOTIDE SEQUENCE [LARGE SCALE GENOMIC DNA]</scope>
    <source>
        <strain evidence="3">OB3b</strain>
    </source>
</reference>
<evidence type="ECO:0000313" key="3">
    <source>
        <dbReference type="Proteomes" id="UP000230709"/>
    </source>
</evidence>
<protein>
    <recommendedName>
        <fullName evidence="4">Lipoprotein</fullName>
    </recommendedName>
</protein>
<gene>
    <name evidence="2" type="ORF">CQW49_17710</name>
</gene>
<dbReference type="KEGG" id="mtw:CQW49_17710"/>
<sequence length="114" mass="11298">MPETGNPSFAAAFALLALAGCNSAQPPTASAPVVASRTVTPQNFALPAGEGCAGALARYRAVLDNDLAMGHVGQSVYATIQSELAPADSACAAGRGGAALSLLRASKSRHGYPG</sequence>
<dbReference type="AlphaFoldDB" id="A0A2D2D3C9"/>
<organism evidence="2 3">
    <name type="scientific">Methylosinus trichosporium (strain ATCC 35070 / NCIMB 11131 / UNIQEM 75 / OB3b)</name>
    <dbReference type="NCBI Taxonomy" id="595536"/>
    <lineage>
        <taxon>Bacteria</taxon>
        <taxon>Pseudomonadati</taxon>
        <taxon>Pseudomonadota</taxon>
        <taxon>Alphaproteobacteria</taxon>
        <taxon>Hyphomicrobiales</taxon>
        <taxon>Methylocystaceae</taxon>
        <taxon>Methylosinus</taxon>
    </lineage>
</organism>
<accession>A0A2D2D3C9</accession>
<keyword evidence="3" id="KW-1185">Reference proteome</keyword>
<dbReference type="STRING" id="595536.GCA_000178815_01637"/>
<dbReference type="Proteomes" id="UP000230709">
    <property type="component" value="Chromosome"/>
</dbReference>
<evidence type="ECO:0000313" key="2">
    <source>
        <dbReference type="EMBL" id="ATQ69510.1"/>
    </source>
</evidence>
<feature type="signal peptide" evidence="1">
    <location>
        <begin position="1"/>
        <end position="24"/>
    </location>
</feature>